<evidence type="ECO:0000256" key="2">
    <source>
        <dbReference type="ARBA" id="ARBA00023015"/>
    </source>
</evidence>
<evidence type="ECO:0000313" key="5">
    <source>
        <dbReference type="EMBL" id="CAD7238918.1"/>
    </source>
</evidence>
<organism evidence="5">
    <name type="scientific">Cyprideis torosa</name>
    <dbReference type="NCBI Taxonomy" id="163714"/>
    <lineage>
        <taxon>Eukaryota</taxon>
        <taxon>Metazoa</taxon>
        <taxon>Ecdysozoa</taxon>
        <taxon>Arthropoda</taxon>
        <taxon>Crustacea</taxon>
        <taxon>Oligostraca</taxon>
        <taxon>Ostracoda</taxon>
        <taxon>Podocopa</taxon>
        <taxon>Podocopida</taxon>
        <taxon>Cytherocopina</taxon>
        <taxon>Cytheroidea</taxon>
        <taxon>Cytherideidae</taxon>
        <taxon>Cyprideis</taxon>
    </lineage>
</organism>
<dbReference type="InterPro" id="IPR058163">
    <property type="entry name" value="LysR-type_TF_proteobact-type"/>
</dbReference>
<dbReference type="EMBL" id="OB711600">
    <property type="protein sequence ID" value="CAD7238918.1"/>
    <property type="molecule type" value="Genomic_DNA"/>
</dbReference>
<dbReference type="SUPFAM" id="SSF53850">
    <property type="entry name" value="Periplasmic binding protein-like II"/>
    <property type="match status" value="1"/>
</dbReference>
<comment type="similarity">
    <text evidence="1">Belongs to the LysR transcriptional regulatory family.</text>
</comment>
<dbReference type="Gene3D" id="1.10.10.10">
    <property type="entry name" value="Winged helix-like DNA-binding domain superfamily/Winged helix DNA-binding domain"/>
    <property type="match status" value="1"/>
</dbReference>
<dbReference type="InterPro" id="IPR000847">
    <property type="entry name" value="LysR_HTH_N"/>
</dbReference>
<keyword evidence="4" id="KW-0804">Transcription</keyword>
<dbReference type="GO" id="GO:0043565">
    <property type="term" value="F:sequence-specific DNA binding"/>
    <property type="evidence" value="ECO:0007669"/>
    <property type="project" value="TreeGrafter"/>
</dbReference>
<reference evidence="5" key="1">
    <citation type="submission" date="2020-11" db="EMBL/GenBank/DDBJ databases">
        <authorList>
            <person name="Tran Van P."/>
        </authorList>
    </citation>
    <scope>NUCLEOTIDE SEQUENCE</scope>
</reference>
<dbReference type="PANTHER" id="PTHR30537">
    <property type="entry name" value="HTH-TYPE TRANSCRIPTIONAL REGULATOR"/>
    <property type="match status" value="1"/>
</dbReference>
<keyword evidence="3" id="KW-0238">DNA-binding</keyword>
<dbReference type="PROSITE" id="PS50931">
    <property type="entry name" value="HTH_LYSR"/>
    <property type="match status" value="1"/>
</dbReference>
<evidence type="ECO:0000256" key="4">
    <source>
        <dbReference type="ARBA" id="ARBA00023163"/>
    </source>
</evidence>
<dbReference type="PRINTS" id="PR00039">
    <property type="entry name" value="HTHLYSR"/>
</dbReference>
<dbReference type="SUPFAM" id="SSF46785">
    <property type="entry name" value="Winged helix' DNA-binding domain"/>
    <property type="match status" value="1"/>
</dbReference>
<name>A0A7R8X0X9_9CRUS</name>
<accession>A0A7R8X0X9</accession>
<dbReference type="OrthoDB" id="10057859at2759"/>
<dbReference type="PANTHER" id="PTHR30537:SF5">
    <property type="entry name" value="HTH-TYPE TRANSCRIPTIONAL ACTIVATOR TTDR-RELATED"/>
    <property type="match status" value="1"/>
</dbReference>
<gene>
    <name evidence="5" type="ORF">CTOB1V02_LOCUS16733</name>
</gene>
<dbReference type="GO" id="GO:0006351">
    <property type="term" value="P:DNA-templated transcription"/>
    <property type="evidence" value="ECO:0007669"/>
    <property type="project" value="TreeGrafter"/>
</dbReference>
<dbReference type="FunFam" id="1.10.10.10:FF:000001">
    <property type="entry name" value="LysR family transcriptional regulator"/>
    <property type="match status" value="1"/>
</dbReference>
<protein>
    <submittedName>
        <fullName evidence="5">Uncharacterized protein</fullName>
    </submittedName>
</protein>
<dbReference type="Pfam" id="PF00126">
    <property type="entry name" value="HTH_1"/>
    <property type="match status" value="1"/>
</dbReference>
<sequence>MDKFADLQAFVTVVDSGTFSQAAERLDVAKSAVSRRIGSLENRLGSRLLNRTTRRLSLTESGKVFYQQARQILLDLDEAEQQVSEQQIALRGLIRVAAPLSFGYLHLAPVLSQFLQLHPGIELEASLNDRYINIVEEGYDLAIRIGELEDSNLVARRITDITLVTVASKQYLQRRGVPQTPEDLELHEGLEYDN</sequence>
<dbReference type="GO" id="GO:0003700">
    <property type="term" value="F:DNA-binding transcription factor activity"/>
    <property type="evidence" value="ECO:0007669"/>
    <property type="project" value="InterPro"/>
</dbReference>
<keyword evidence="2" id="KW-0805">Transcription regulation</keyword>
<dbReference type="InterPro" id="IPR036388">
    <property type="entry name" value="WH-like_DNA-bd_sf"/>
</dbReference>
<dbReference type="CDD" id="cd08422">
    <property type="entry name" value="PBP2_CrgA_like"/>
    <property type="match status" value="1"/>
</dbReference>
<dbReference type="InterPro" id="IPR036390">
    <property type="entry name" value="WH_DNA-bd_sf"/>
</dbReference>
<feature type="non-terminal residue" evidence="5">
    <location>
        <position position="194"/>
    </location>
</feature>
<dbReference type="Pfam" id="PF03466">
    <property type="entry name" value="LysR_substrate"/>
    <property type="match status" value="1"/>
</dbReference>
<proteinExistence type="inferred from homology"/>
<dbReference type="InterPro" id="IPR005119">
    <property type="entry name" value="LysR_subst-bd"/>
</dbReference>
<evidence type="ECO:0000256" key="3">
    <source>
        <dbReference type="ARBA" id="ARBA00023125"/>
    </source>
</evidence>
<dbReference type="AlphaFoldDB" id="A0A7R8X0X9"/>
<dbReference type="Gene3D" id="3.40.190.10">
    <property type="entry name" value="Periplasmic binding protein-like II"/>
    <property type="match status" value="2"/>
</dbReference>
<evidence type="ECO:0000256" key="1">
    <source>
        <dbReference type="ARBA" id="ARBA00009437"/>
    </source>
</evidence>